<gene>
    <name evidence="2" type="ORF">BJ684DRAFT_15921</name>
</gene>
<evidence type="ECO:0000256" key="1">
    <source>
        <dbReference type="SAM" id="MobiDB-lite"/>
    </source>
</evidence>
<name>A0A4P9Y412_9FUNG</name>
<keyword evidence="3" id="KW-1185">Reference proteome</keyword>
<feature type="region of interest" description="Disordered" evidence="1">
    <location>
        <begin position="149"/>
        <end position="170"/>
    </location>
</feature>
<dbReference type="EMBL" id="KZ987960">
    <property type="protein sequence ID" value="RKP13708.1"/>
    <property type="molecule type" value="Genomic_DNA"/>
</dbReference>
<dbReference type="AlphaFoldDB" id="A0A4P9Y412"/>
<accession>A0A4P9Y412</accession>
<evidence type="ECO:0000313" key="3">
    <source>
        <dbReference type="Proteomes" id="UP000267251"/>
    </source>
</evidence>
<feature type="compositionally biased region" description="Gly residues" evidence="1">
    <location>
        <begin position="44"/>
        <end position="53"/>
    </location>
</feature>
<feature type="region of interest" description="Disordered" evidence="1">
    <location>
        <begin position="36"/>
        <end position="79"/>
    </location>
</feature>
<evidence type="ECO:0000313" key="2">
    <source>
        <dbReference type="EMBL" id="RKP13708.1"/>
    </source>
</evidence>
<feature type="region of interest" description="Disordered" evidence="1">
    <location>
        <begin position="94"/>
        <end position="114"/>
    </location>
</feature>
<organism evidence="2 3">
    <name type="scientific">Piptocephalis cylindrospora</name>
    <dbReference type="NCBI Taxonomy" id="1907219"/>
    <lineage>
        <taxon>Eukaryota</taxon>
        <taxon>Fungi</taxon>
        <taxon>Fungi incertae sedis</taxon>
        <taxon>Zoopagomycota</taxon>
        <taxon>Zoopagomycotina</taxon>
        <taxon>Zoopagomycetes</taxon>
        <taxon>Zoopagales</taxon>
        <taxon>Piptocephalidaceae</taxon>
        <taxon>Piptocephalis</taxon>
    </lineage>
</organism>
<reference evidence="3" key="1">
    <citation type="journal article" date="2018" name="Nat. Microbiol.">
        <title>Leveraging single-cell genomics to expand the fungal tree of life.</title>
        <authorList>
            <person name="Ahrendt S.R."/>
            <person name="Quandt C.A."/>
            <person name="Ciobanu D."/>
            <person name="Clum A."/>
            <person name="Salamov A."/>
            <person name="Andreopoulos B."/>
            <person name="Cheng J.F."/>
            <person name="Woyke T."/>
            <person name="Pelin A."/>
            <person name="Henrissat B."/>
            <person name="Reynolds N.K."/>
            <person name="Benny G.L."/>
            <person name="Smith M.E."/>
            <person name="James T.Y."/>
            <person name="Grigoriev I.V."/>
        </authorList>
    </citation>
    <scope>NUCLEOTIDE SEQUENCE [LARGE SCALE GENOMIC DNA]</scope>
</reference>
<sequence>MGSAGSLGLEVVMTEMGEEGTGEVGEEEAVEVGAIVSVERASEEGGGGGGGEGGEGEEGGITSGRPDFSEKELESGSLDAEIEWGGVKVVLKVDEEGRGEEEGRKKGSRTRVEIETDSTPLRWQVRGKFEGLWGWAADLPGLSLGRLEEARETKGSGKGQHARAQGKEIR</sequence>
<protein>
    <submittedName>
        <fullName evidence="2">Uncharacterized protein</fullName>
    </submittedName>
</protein>
<proteinExistence type="predicted"/>
<dbReference type="Proteomes" id="UP000267251">
    <property type="component" value="Unassembled WGS sequence"/>
</dbReference>